<dbReference type="InterPro" id="IPR025724">
    <property type="entry name" value="GAG-pre-integrase_dom"/>
</dbReference>
<name>A0A9W6UCZ1_9STRA</name>
<accession>A0A9W6UCZ1</accession>
<dbReference type="Proteomes" id="UP001165121">
    <property type="component" value="Unassembled WGS sequence"/>
</dbReference>
<feature type="region of interest" description="Disordered" evidence="1">
    <location>
        <begin position="133"/>
        <end position="165"/>
    </location>
</feature>
<dbReference type="OrthoDB" id="97058at2759"/>
<reference evidence="3" key="1">
    <citation type="submission" date="2023-04" db="EMBL/GenBank/DDBJ databases">
        <title>Phytophthora fragariaefolia NBRC 109709.</title>
        <authorList>
            <person name="Ichikawa N."/>
            <person name="Sato H."/>
            <person name="Tonouchi N."/>
        </authorList>
    </citation>
    <scope>NUCLEOTIDE SEQUENCE</scope>
    <source>
        <strain evidence="3">NBRC 109709</strain>
    </source>
</reference>
<feature type="compositionally biased region" description="Low complexity" evidence="1">
    <location>
        <begin position="135"/>
        <end position="150"/>
    </location>
</feature>
<proteinExistence type="predicted"/>
<dbReference type="EMBL" id="BSXT01000547">
    <property type="protein sequence ID" value="GMF29789.1"/>
    <property type="molecule type" value="Genomic_DNA"/>
</dbReference>
<keyword evidence="4" id="KW-1185">Reference proteome</keyword>
<protein>
    <submittedName>
        <fullName evidence="3">Unnamed protein product</fullName>
    </submittedName>
</protein>
<evidence type="ECO:0000313" key="4">
    <source>
        <dbReference type="Proteomes" id="UP001165121"/>
    </source>
</evidence>
<evidence type="ECO:0000256" key="1">
    <source>
        <dbReference type="SAM" id="MobiDB-lite"/>
    </source>
</evidence>
<feature type="domain" description="GAG-pre-integrase" evidence="2">
    <location>
        <begin position="384"/>
        <end position="436"/>
    </location>
</feature>
<dbReference type="AlphaFoldDB" id="A0A9W6UCZ1"/>
<sequence>MGHEETAQCLARKGLTDQRHIDEPVGRWNPCKTYPFEKREAKWNALVDDFETKSFNVALFKRRELLNVEFDGDHESIRDYIHRVEAIRQDLTLMNDETFDNLDDYTLQQVKVKLTSREERTKQVKSVAEVRARKVSSAAASAPGSTPSGAQQSSEQNALFAQGKKTQRSNKVDVVDSKRGVARILKSGTVRSGDIFLMSAVLLTGNLRQEDRRTRANQGHMGKARPKIQMMTLQVTITQNESVCVPFVLDNAAGVHICGCRDAFESLSNDCDVKMTWFDHTEKKAGQYGIVKFIAVDAVTGERVQISVDAVFDNGAMNLLSQRLLLMKHGFRAQISEDQQSTTLTQPLKKWVWKYDMVDGLYESMVEVRRSKTAMTVLKKSPQSGSNLRLWHLRLAHANWNVIKLMAEKELVGGLELSNAERKTKARCYNCEMAKMKRM</sequence>
<dbReference type="Pfam" id="PF13976">
    <property type="entry name" value="gag_pre-integrs"/>
    <property type="match status" value="1"/>
</dbReference>
<comment type="caution">
    <text evidence="3">The sequence shown here is derived from an EMBL/GenBank/DDBJ whole genome shotgun (WGS) entry which is preliminary data.</text>
</comment>
<evidence type="ECO:0000259" key="2">
    <source>
        <dbReference type="Pfam" id="PF13976"/>
    </source>
</evidence>
<evidence type="ECO:0000313" key="3">
    <source>
        <dbReference type="EMBL" id="GMF29789.1"/>
    </source>
</evidence>
<organism evidence="3 4">
    <name type="scientific">Phytophthora fragariaefolia</name>
    <dbReference type="NCBI Taxonomy" id="1490495"/>
    <lineage>
        <taxon>Eukaryota</taxon>
        <taxon>Sar</taxon>
        <taxon>Stramenopiles</taxon>
        <taxon>Oomycota</taxon>
        <taxon>Peronosporomycetes</taxon>
        <taxon>Peronosporales</taxon>
        <taxon>Peronosporaceae</taxon>
        <taxon>Phytophthora</taxon>
    </lineage>
</organism>
<gene>
    <name evidence="3" type="ORF">Pfra01_000645600</name>
</gene>